<evidence type="ECO:0000256" key="6">
    <source>
        <dbReference type="ARBA" id="ARBA00048785"/>
    </source>
</evidence>
<evidence type="ECO:0000256" key="2">
    <source>
        <dbReference type="ARBA" id="ARBA00007424"/>
    </source>
</evidence>
<proteinExistence type="inferred from homology"/>
<evidence type="ECO:0000313" key="9">
    <source>
        <dbReference type="Proteomes" id="UP001597237"/>
    </source>
</evidence>
<dbReference type="RefSeq" id="WP_377284164.1">
    <property type="nucleotide sequence ID" value="NZ_JBHRSI010000013.1"/>
</dbReference>
<dbReference type="InterPro" id="IPR002180">
    <property type="entry name" value="LS/RS"/>
</dbReference>
<keyword evidence="4 7" id="KW-0686">Riboflavin biosynthesis</keyword>
<feature type="active site" description="Proton donor" evidence="7">
    <location>
        <position position="93"/>
    </location>
</feature>
<evidence type="ECO:0000256" key="4">
    <source>
        <dbReference type="ARBA" id="ARBA00022619"/>
    </source>
</evidence>
<dbReference type="PANTHER" id="PTHR21058:SF0">
    <property type="entry name" value="6,7-DIMETHYL-8-RIBITYLLUMAZINE SYNTHASE"/>
    <property type="match status" value="1"/>
</dbReference>
<dbReference type="InterPro" id="IPR034964">
    <property type="entry name" value="LS"/>
</dbReference>
<accession>A0ABW4N5K8</accession>
<keyword evidence="5 7" id="KW-0808">Transferase</keyword>
<evidence type="ECO:0000256" key="3">
    <source>
        <dbReference type="ARBA" id="ARBA00012664"/>
    </source>
</evidence>
<evidence type="ECO:0000256" key="5">
    <source>
        <dbReference type="ARBA" id="ARBA00022679"/>
    </source>
</evidence>
<comment type="similarity">
    <text evidence="2 7">Belongs to the DMRL synthase family.</text>
</comment>
<evidence type="ECO:0000256" key="7">
    <source>
        <dbReference type="HAMAP-Rule" id="MF_00178"/>
    </source>
</evidence>
<dbReference type="Gene3D" id="3.40.50.960">
    <property type="entry name" value="Lumazine/riboflavin synthase"/>
    <property type="match status" value="1"/>
</dbReference>
<dbReference type="InterPro" id="IPR036467">
    <property type="entry name" value="LS/RS_sf"/>
</dbReference>
<name>A0ABW4N5K8_9CAUL</name>
<evidence type="ECO:0000313" key="8">
    <source>
        <dbReference type="EMBL" id="MFD1785355.1"/>
    </source>
</evidence>
<dbReference type="EC" id="2.5.1.78" evidence="3 7"/>
<protein>
    <recommendedName>
        <fullName evidence="3 7">6,7-dimethyl-8-ribityllumazine synthase</fullName>
        <shortName evidence="7">DMRL synthase</shortName>
        <shortName evidence="7">LS</shortName>
        <shortName evidence="7">Lumazine synthase</shortName>
        <ecNumber evidence="3 7">2.5.1.78</ecNumber>
    </recommendedName>
</protein>
<dbReference type="SUPFAM" id="SSF52121">
    <property type="entry name" value="Lumazine synthase"/>
    <property type="match status" value="1"/>
</dbReference>
<feature type="binding site" evidence="7">
    <location>
        <position position="27"/>
    </location>
    <ligand>
        <name>5-amino-6-(D-ribitylamino)uracil</name>
        <dbReference type="ChEBI" id="CHEBI:15934"/>
    </ligand>
</feature>
<dbReference type="EMBL" id="JBHUEY010000006">
    <property type="protein sequence ID" value="MFD1785355.1"/>
    <property type="molecule type" value="Genomic_DNA"/>
</dbReference>
<comment type="caution">
    <text evidence="7">Lacks conserved residue(s) required for the propagation of feature annotation.</text>
</comment>
<comment type="caution">
    <text evidence="8">The sequence shown here is derived from an EMBL/GenBank/DDBJ whole genome shotgun (WGS) entry which is preliminary data.</text>
</comment>
<reference evidence="9" key="1">
    <citation type="journal article" date="2019" name="Int. J. Syst. Evol. Microbiol.">
        <title>The Global Catalogue of Microorganisms (GCM) 10K type strain sequencing project: providing services to taxonomists for standard genome sequencing and annotation.</title>
        <authorList>
            <consortium name="The Broad Institute Genomics Platform"/>
            <consortium name="The Broad Institute Genome Sequencing Center for Infectious Disease"/>
            <person name="Wu L."/>
            <person name="Ma J."/>
        </authorList>
    </citation>
    <scope>NUCLEOTIDE SEQUENCE [LARGE SCALE GENOMIC DNA]</scope>
    <source>
        <strain evidence="9">DFY28</strain>
    </source>
</reference>
<gene>
    <name evidence="7" type="primary">ribH</name>
    <name evidence="8" type="ORF">ACFSC0_18290</name>
</gene>
<dbReference type="HAMAP" id="MF_00178">
    <property type="entry name" value="Lumazine_synth"/>
    <property type="match status" value="1"/>
</dbReference>
<evidence type="ECO:0000256" key="1">
    <source>
        <dbReference type="ARBA" id="ARBA00004917"/>
    </source>
</evidence>
<dbReference type="Pfam" id="PF00885">
    <property type="entry name" value="DMRL_synthase"/>
    <property type="match status" value="1"/>
</dbReference>
<dbReference type="GO" id="GO:0000906">
    <property type="term" value="F:6,7-dimethyl-8-ribityllumazine synthase activity"/>
    <property type="evidence" value="ECO:0007669"/>
    <property type="project" value="UniProtKB-EC"/>
</dbReference>
<feature type="binding site" evidence="7">
    <location>
        <position position="118"/>
    </location>
    <ligand>
        <name>5-amino-6-(D-ribitylamino)uracil</name>
        <dbReference type="ChEBI" id="CHEBI:15934"/>
    </ligand>
</feature>
<comment type="catalytic activity">
    <reaction evidence="6 7">
        <text>(2S)-2-hydroxy-3-oxobutyl phosphate + 5-amino-6-(D-ribitylamino)uracil = 6,7-dimethyl-8-(1-D-ribityl)lumazine + phosphate + 2 H2O + H(+)</text>
        <dbReference type="Rhea" id="RHEA:26152"/>
        <dbReference type="ChEBI" id="CHEBI:15377"/>
        <dbReference type="ChEBI" id="CHEBI:15378"/>
        <dbReference type="ChEBI" id="CHEBI:15934"/>
        <dbReference type="ChEBI" id="CHEBI:43474"/>
        <dbReference type="ChEBI" id="CHEBI:58201"/>
        <dbReference type="ChEBI" id="CHEBI:58830"/>
        <dbReference type="EC" id="2.5.1.78"/>
    </reaction>
</comment>
<keyword evidence="9" id="KW-1185">Reference proteome</keyword>
<feature type="binding site" evidence="7">
    <location>
        <begin position="61"/>
        <end position="63"/>
    </location>
    <ligand>
        <name>5-amino-6-(D-ribitylamino)uracil</name>
        <dbReference type="ChEBI" id="CHEBI:15934"/>
    </ligand>
</feature>
<dbReference type="Proteomes" id="UP001597237">
    <property type="component" value="Unassembled WGS sequence"/>
</dbReference>
<dbReference type="PANTHER" id="PTHR21058">
    <property type="entry name" value="6,7-DIMETHYL-8-RIBITYLLUMAZINE SYNTHASE DMRL SYNTHASE LUMAZINE SYNTHASE"/>
    <property type="match status" value="1"/>
</dbReference>
<organism evidence="8 9">
    <name type="scientific">Phenylobacterium terrae</name>
    <dbReference type="NCBI Taxonomy" id="2665495"/>
    <lineage>
        <taxon>Bacteria</taxon>
        <taxon>Pseudomonadati</taxon>
        <taxon>Pseudomonadota</taxon>
        <taxon>Alphaproteobacteria</taxon>
        <taxon>Caulobacterales</taxon>
        <taxon>Caulobacteraceae</taxon>
        <taxon>Phenylobacterium</taxon>
    </lineage>
</organism>
<comment type="function">
    <text evidence="7">Catalyzes the formation of 6,7-dimethyl-8-ribityllumazine by condensation of 5-amino-6-(D-ribitylamino)uracil with 3,4-dihydroxy-2-butanone 4-phosphate. This is the penultimate step in the biosynthesis of riboflavin.</text>
</comment>
<dbReference type="NCBIfam" id="NF009084">
    <property type="entry name" value="PRK12419.1"/>
    <property type="match status" value="1"/>
</dbReference>
<feature type="binding site" evidence="7">
    <location>
        <begin position="85"/>
        <end position="87"/>
    </location>
    <ligand>
        <name>5-amino-6-(D-ribitylamino)uracil</name>
        <dbReference type="ChEBI" id="CHEBI:15934"/>
    </ligand>
</feature>
<sequence length="164" mass="18088">MTQVAYELPTATGAFRAARVAFVHSLWHADIVTESYVGFVDEMAKLGFGGEAIERFELPGVFEIPLHAKLLARTGRFAAVVAAGLVVDGGIYRHDFVSETVVRALMQVQLETDTPIFSVVLTPHHFHEHETHRRFFRDHFRIKGAEAAQACATTLASLGRLQAA</sequence>
<comment type="pathway">
    <text evidence="1 7">Cofactor biosynthesis; riboflavin biosynthesis; riboflavin from 2-hydroxy-3-oxobutyl phosphate and 5-amino-6-(D-ribitylamino)uracil: step 1/2.</text>
</comment>
<feature type="binding site" evidence="7">
    <location>
        <position position="132"/>
    </location>
    <ligand>
        <name>(2S)-2-hydroxy-3-oxobutyl phosphate</name>
        <dbReference type="ChEBI" id="CHEBI:58830"/>
    </ligand>
</feature>